<name>A0A812J6W6_SYMPI</name>
<feature type="non-terminal residue" evidence="15">
    <location>
        <position position="5922"/>
    </location>
</feature>
<dbReference type="Gene3D" id="3.10.129.110">
    <property type="entry name" value="Polyketide synthase dehydratase"/>
    <property type="match status" value="1"/>
</dbReference>
<dbReference type="InterPro" id="IPR020806">
    <property type="entry name" value="PKS_PP-bd"/>
</dbReference>
<dbReference type="InterPro" id="IPR049552">
    <property type="entry name" value="PKS_DH_N"/>
</dbReference>
<dbReference type="SUPFAM" id="SSF52151">
    <property type="entry name" value="FabD/lysophospholipase-like"/>
    <property type="match status" value="1"/>
</dbReference>
<proteinExistence type="inferred from homology"/>
<evidence type="ECO:0000256" key="10">
    <source>
        <dbReference type="SAM" id="Coils"/>
    </source>
</evidence>
<dbReference type="NCBIfam" id="TIGR01733">
    <property type="entry name" value="AA-adenyl-dom"/>
    <property type="match status" value="1"/>
</dbReference>
<dbReference type="PROSITE" id="PS52019">
    <property type="entry name" value="PKS_MFAS_DH"/>
    <property type="match status" value="1"/>
</dbReference>
<dbReference type="PROSITE" id="PS50075">
    <property type="entry name" value="CARRIER"/>
    <property type="match status" value="4"/>
</dbReference>
<evidence type="ECO:0000259" key="13">
    <source>
        <dbReference type="PROSITE" id="PS52004"/>
    </source>
</evidence>
<dbReference type="Gene3D" id="3.40.50.720">
    <property type="entry name" value="NAD(P)-binding Rossmann-like Domain"/>
    <property type="match status" value="2"/>
</dbReference>
<dbReference type="CDD" id="cd00833">
    <property type="entry name" value="PKS"/>
    <property type="match status" value="3"/>
</dbReference>
<dbReference type="InterPro" id="IPR036736">
    <property type="entry name" value="ACP-like_sf"/>
</dbReference>
<comment type="similarity">
    <text evidence="7">In the C-terminal section; belongs to the NRP synthetase family.</text>
</comment>
<dbReference type="SMART" id="SM00826">
    <property type="entry name" value="PKS_DH"/>
    <property type="match status" value="1"/>
</dbReference>
<feature type="domain" description="Ketosynthase family 3 (KS3)" evidence="13">
    <location>
        <begin position="3193"/>
        <end position="3581"/>
    </location>
</feature>
<keyword evidence="4" id="KW-0436">Ligase</keyword>
<dbReference type="SUPFAM" id="SSF51735">
    <property type="entry name" value="NAD(P)-binding Rossmann-fold domains"/>
    <property type="match status" value="4"/>
</dbReference>
<dbReference type="Gene3D" id="3.30.70.3290">
    <property type="match status" value="1"/>
</dbReference>
<dbReference type="InterPro" id="IPR020802">
    <property type="entry name" value="TesA-like"/>
</dbReference>
<dbReference type="SUPFAM" id="SSF56801">
    <property type="entry name" value="Acetyl-CoA synthetase-like"/>
    <property type="match status" value="2"/>
</dbReference>
<dbReference type="GO" id="GO:0004312">
    <property type="term" value="F:fatty acid synthase activity"/>
    <property type="evidence" value="ECO:0007669"/>
    <property type="project" value="TreeGrafter"/>
</dbReference>
<evidence type="ECO:0000313" key="16">
    <source>
        <dbReference type="Proteomes" id="UP000649617"/>
    </source>
</evidence>
<dbReference type="InterPro" id="IPR020807">
    <property type="entry name" value="PKS_DH"/>
</dbReference>
<feature type="region of interest" description="C-terminal hotdog fold" evidence="9">
    <location>
        <begin position="3749"/>
        <end position="3887"/>
    </location>
</feature>
<evidence type="ECO:0000259" key="12">
    <source>
        <dbReference type="PROSITE" id="PS50075"/>
    </source>
</evidence>
<dbReference type="InterPro" id="IPR042104">
    <property type="entry name" value="PKS_dehydratase_sf"/>
</dbReference>
<gene>
    <name evidence="15" type="primary">bacA</name>
    <name evidence="15" type="ORF">SPIL2461_LOCUS1609</name>
</gene>
<dbReference type="Pfam" id="PF00501">
    <property type="entry name" value="AMP-binding"/>
    <property type="match status" value="2"/>
</dbReference>
<evidence type="ECO:0000256" key="7">
    <source>
        <dbReference type="ARBA" id="ARBA00029443"/>
    </source>
</evidence>
<feature type="domain" description="Ketosynthase family 3 (KS3)" evidence="13">
    <location>
        <begin position="4420"/>
        <end position="4865"/>
    </location>
</feature>
<dbReference type="InterPro" id="IPR010071">
    <property type="entry name" value="AA_adenyl_dom"/>
</dbReference>
<dbReference type="SUPFAM" id="SSF53474">
    <property type="entry name" value="alpha/beta-Hydrolases"/>
    <property type="match status" value="1"/>
</dbReference>
<dbReference type="Gene3D" id="3.30.559.10">
    <property type="entry name" value="Chloramphenicol acetyltransferase-like domain"/>
    <property type="match status" value="2"/>
</dbReference>
<dbReference type="InterPro" id="IPR025110">
    <property type="entry name" value="AMP-bd_C"/>
</dbReference>
<reference evidence="15" key="1">
    <citation type="submission" date="2021-02" db="EMBL/GenBank/DDBJ databases">
        <authorList>
            <person name="Dougan E. K."/>
            <person name="Rhodes N."/>
            <person name="Thang M."/>
            <person name="Chan C."/>
        </authorList>
    </citation>
    <scope>NUCLEOTIDE SEQUENCE</scope>
</reference>
<keyword evidence="8" id="KW-0040">ANK repeat</keyword>
<evidence type="ECO:0000256" key="2">
    <source>
        <dbReference type="ARBA" id="ARBA00022450"/>
    </source>
</evidence>
<dbReference type="SUPFAM" id="SSF48403">
    <property type="entry name" value="Ankyrin repeat"/>
    <property type="match status" value="1"/>
</dbReference>
<dbReference type="FunFam" id="3.40.50.980:FF:000002">
    <property type="entry name" value="Enterobactin synthetase component F"/>
    <property type="match status" value="1"/>
</dbReference>
<evidence type="ECO:0000313" key="15">
    <source>
        <dbReference type="EMBL" id="CAE7194655.1"/>
    </source>
</evidence>
<dbReference type="InterPro" id="IPR014030">
    <property type="entry name" value="Ketoacyl_synth_N"/>
</dbReference>
<dbReference type="Gene3D" id="1.10.1200.10">
    <property type="entry name" value="ACP-like"/>
    <property type="match status" value="4"/>
</dbReference>
<evidence type="ECO:0000256" key="4">
    <source>
        <dbReference type="ARBA" id="ARBA00022598"/>
    </source>
</evidence>
<dbReference type="CDD" id="cd05274">
    <property type="entry name" value="KR_FAS_SDR_x"/>
    <property type="match status" value="2"/>
</dbReference>
<dbReference type="SUPFAM" id="SSF53901">
    <property type="entry name" value="Thiolase-like"/>
    <property type="match status" value="4"/>
</dbReference>
<dbReference type="Gene3D" id="3.40.47.10">
    <property type="match status" value="4"/>
</dbReference>
<dbReference type="PROSITE" id="PS00012">
    <property type="entry name" value="PHOSPHOPANTETHEINE"/>
    <property type="match status" value="1"/>
</dbReference>
<feature type="region of interest" description="Disordered" evidence="11">
    <location>
        <begin position="5889"/>
        <end position="5922"/>
    </location>
</feature>
<dbReference type="InterPro" id="IPR001242">
    <property type="entry name" value="Condensation_dom"/>
</dbReference>
<dbReference type="SMART" id="SM00824">
    <property type="entry name" value="PKS_TE"/>
    <property type="match status" value="1"/>
</dbReference>
<feature type="repeat" description="ANK" evidence="8">
    <location>
        <begin position="5782"/>
        <end position="5814"/>
    </location>
</feature>
<dbReference type="InterPro" id="IPR009081">
    <property type="entry name" value="PP-bd_ACP"/>
</dbReference>
<feature type="domain" description="Carrier" evidence="12">
    <location>
        <begin position="4323"/>
        <end position="4398"/>
    </location>
</feature>
<accession>A0A812J6W6</accession>
<evidence type="ECO:0000256" key="9">
    <source>
        <dbReference type="PROSITE-ProRule" id="PRU01363"/>
    </source>
</evidence>
<keyword evidence="5" id="KW-0808">Transferase</keyword>
<dbReference type="GO" id="GO:0006633">
    <property type="term" value="P:fatty acid biosynthetic process"/>
    <property type="evidence" value="ECO:0007669"/>
    <property type="project" value="InterPro"/>
</dbReference>
<evidence type="ECO:0000259" key="14">
    <source>
        <dbReference type="PROSITE" id="PS52019"/>
    </source>
</evidence>
<dbReference type="Gene3D" id="3.40.50.1820">
    <property type="entry name" value="alpha/beta hydrolase"/>
    <property type="match status" value="1"/>
</dbReference>
<dbReference type="InterPro" id="IPR016039">
    <property type="entry name" value="Thiolase-like"/>
</dbReference>
<dbReference type="InterPro" id="IPR029058">
    <property type="entry name" value="AB_hydrolase_fold"/>
</dbReference>
<dbReference type="PANTHER" id="PTHR43775">
    <property type="entry name" value="FATTY ACID SYNTHASE"/>
    <property type="match status" value="1"/>
</dbReference>
<dbReference type="InterPro" id="IPR050091">
    <property type="entry name" value="PKS_NRPS_Biosynth_Enz"/>
</dbReference>
<dbReference type="SMART" id="SM00822">
    <property type="entry name" value="PKS_KR"/>
    <property type="match status" value="2"/>
</dbReference>
<evidence type="ECO:0000256" key="8">
    <source>
        <dbReference type="PROSITE-ProRule" id="PRU00023"/>
    </source>
</evidence>
<dbReference type="GO" id="GO:0004315">
    <property type="term" value="F:3-oxoacyl-[acyl-carrier-protein] synthase activity"/>
    <property type="evidence" value="ECO:0007669"/>
    <property type="project" value="InterPro"/>
</dbReference>
<dbReference type="Gene3D" id="3.40.366.10">
    <property type="entry name" value="Malonyl-Coenzyme A Acyl Carrier Protein, domain 2"/>
    <property type="match status" value="1"/>
</dbReference>
<feature type="active site" description="Proton donor; for dehydratase activity" evidence="9">
    <location>
        <position position="3804"/>
    </location>
</feature>
<dbReference type="CDD" id="cd05930">
    <property type="entry name" value="A_NRPS"/>
    <property type="match status" value="1"/>
</dbReference>
<feature type="compositionally biased region" description="Polar residues" evidence="11">
    <location>
        <begin position="5906"/>
        <end position="5922"/>
    </location>
</feature>
<dbReference type="PROSITE" id="PS50297">
    <property type="entry name" value="ANK_REP_REGION"/>
    <property type="match status" value="1"/>
</dbReference>
<dbReference type="InterPro" id="IPR001227">
    <property type="entry name" value="Ac_transferase_dom_sf"/>
</dbReference>
<dbReference type="InterPro" id="IPR036291">
    <property type="entry name" value="NAD(P)-bd_dom_sf"/>
</dbReference>
<dbReference type="InterPro" id="IPR006162">
    <property type="entry name" value="Ppantetheine_attach_site"/>
</dbReference>
<sequence>SDSLPTTFVNDAGLIEDLRLFDPDFFGISQEEAQMLDPQQALLLEGAYHAISQAPDLGKDVGVWVGCSASENLDLAARELQRHKPSLSGLFAVGNNRSAAASRLSYVFDLQGPAMSIDTACSSSLVAIDVAIAMLRCGDLGSGIVAGVNSICSPVLMQRYVDMGMLSKSGCCRTFDEAADGMVRSEGCGTLVLKVNASGLAKALGSATNQNGGRNIGSSMMRDPERSKRIMWPNGKAQQILIEAGRRRAGIAAHEVCHMEAHGTGTKLGDPTEAAAISAVASCRTFVSAGKSILGHHEGAAGMMSLLKVITSFKRACVPSNPHLRFSGTNAHMLVRVDSISEVKVNAPFILPVAAASSNSLLKHTSQLIHCCQAAWRPAPLERVEAICTSSAMQAGSFPGCVPSQRVLRIALVGNTPEDLEADLHQPHELRSHAVSVGAEFSFPELKPLSGLAKELYERNHVFRSILNSCSQKLEASLGGLSLRDLLYGSKSYELSGHPLSAQAAAGVVQFSLAGLWMSWGIKPVRLSGQGQGALVAQALQGVYSIEDLCSASRLQKLLKPDPPNKYETGHPSQQDICLIHMGARSQDGIDHGLPCLSRGGGLKTLARAVARWFEQGGHVHWDRYADSFGRCPQPVSLPPYPFERMHVASLVADDARDARQASQVPKADSSDSVRHNPQPPSPQPALHHVLAVISEVVSRDLAELDPKHTAVENGADSVNIPEIQRRFQQQGVKVTLEQLYSVPLKDLFQAGPSACIPCHPEDQHKPFPLTPIQEAYAWGREVSGVSAHGYLEVDAPASNFDLDNFNAAFLRLIRHHPMLRVRVLPLDAQIDGFQQLVLSAPEKYECEVIDLRDIGTEEEWATKELELRQQFSHEVIDLHTWPLFRIRVSRRRDFNGGSDWWRLHFSFDSMLLDMYSLRRLFAEWYEVYTAPGACKPDLSLTFRDWVLWSEDQKAGTDYKLAKAYWEGRYDTLPGAPPLRLLQNPSDLKHYRFERCMKRVAASTWAALGTAAKQAGLTSTCVLLTLFAKVLGLFSESPDSPDFLVNLTLFNRDTMLHEEINSIIGDFTSVILLAVGTARFGQEPFQTSARGVLEQLRRDLRHSQYNGVNVQRELMRRNGGEVVAPVVFTSLLSIPLADSDGVESVGQRFGSTVFSITQTPQVWLDCKVFEAKDNELVVEWDYAGNLLDRTLVEAMHESFCWLVDRVAEPAFDWQNKPLPDTLAESGLTAWRSFNQTGQFWTRDQCPSTLAQLLRRKLQRSSSEVAVVYTEEDVTISWTIQELRSRVLSLAEHIRGLGIGRNDLVAVHMPRSVGLVVAIYGIIEACAAYLPLDCDQPQLRKEDMLMASSSRLLIRGHQTVLHFDGPTIVLDPMNPSVDAMVTVCSEDAICPGPTDLAYVIYTSGSTGRPKGVALQHRAVMNRLAWMDETYRLSEQDIVMQKTPCTFDVSVWEFFWPLFGGASLLVVRPDGHADPHYLWKQIKLHRVTVMHFVPSMLRPFVLQKHDPTDLSSLRHIFCSGEALPHDLVQKAYAILPAGTQIHNLYGPTEAAIDVTFWPCPRDVCPTSIGRPIANMQVFLLKDGHLCPPGVPGELHLSGIGLAQGYRHNQELSDKAFITKIPQILREMGVKRMYRTGDVGRLRCNGTIEYLGRLDRQVKINGQRVELGEIESVGSQCRFVQPSSLVIEAQNGSGQKANRIAKSLKEKSIPRGFSADHYLKLTARSGCDMHFKRRTSRTFGRAGSELPGQLLSMLSDAQPSMHFRVVPADLHGHGHRLSVGQVDMEAILAPLRRLVDEDNVGKYLFPSAGNTYCVQTFVAANGHEHLYQPDGHQLLLASPTSCSSGNILRSSGVKLCWKHDLLCELYPEELYPGAAQRFAEIEAGCMMALVQGAAKCQGMDVEAIVHEEHDQIASLHFVSNETPATTAAASSDLHLYLYLLKSVSGMAAGLYEWIGGRLQVVDWASNEVIWKLQQPDAASIMYTATFLLLCFGAKTRASHLQAGLMLQHLTLSAVDSLALCPLGRVALPHDFPAPTACELIVALAGGALSGSSAEPRRWGDLLKDHFLEHLPVHMVPRDIVFIPKMPLTASGKRDAKQLPELTREAPCEEADLTADEQRLADVWFDLLGTRPSRRSSFFQLGGDSRKARQLRHKLQEKFGVRLSIPDLYKASSLEEMMQAIRTNSAEARIPASMPRKCKATFGQLGMYQAVRFMPEHCQAYHIYVELPLCGDLNSLRLQEALAKVEGCHPMLSTIFKESETSELLMVPCQHRLHLTHVDLRASSEAECQQISIEEVTQRLIQKPFDLAHGPLWRASLIQRTDRERVLALVFHHIIADGESIDLIVNDLALAYNGGQLTPPASTFAQFAANHEATLEKATEKLAFWHRELVGLQRTEIPADADRSKCHGRSGGRVSRDILQTEVSKISSSRQNPAAILRSAWCWLLHRACQQEDIVTAIAASHRYDGCEDNDRVVGLFVNMLPMRSRYNSQMSYDRFISSVEDFRSASFQNQLPFTYLLEKLDPGTVCRDSQGRQPLSQTLLILLELGSSTDELHFDGLESIPRLVARGVDTSYTSVESLAKYDLTLRVDMLPTHWRLSFDFASLLNRDRVEKLADEFLELVHILTKVFKARCGEWHGFSDEQDGQEAIANATETCMVSESVKVCDPPSQALRQECLSDWLLASLGFAGQTETMVALYVERVPFVPLDVLATPPERARTILEDSGARVLLTSSGEMPEWCRAMLGLQILSVDAFCSADSSAGATVPSMCNDDTRLAYLMYTSGSTGVEICRSSLLSFLKTALDFPEWACIQKLARRGGDIMLQEIEMADASVVQLTPSGWQLLPSGMYGRLRRSDFLALCGGEAMPMKLAERFSGGKVLNLYGPTETTIWATVSRLHEATGPEVERNIGSPMAHVNAIVTTVDHPDGSAVADSVGELHLGGPAVARGYRNLPEITSQKFWRCTQPGQEGLRMYATGDLVKKSKDERDFIFIGRRDSQVKLSGHRVELGEVEACLESHPCVVQCVVVLHEEISLVAFLVPRDHANQSGSLEAELRMFACQRLEGHKIPSKFVFQEALPLTASGKVDRKQLQSGLSKAPEGETGHATSVDGIAEDVRAVLASVLEEEIDVDTDFIKHGLVSRLIMQAHARLQQRFPELKVSDFFDYRTCAQLASELARREPPQPGPLPGGLHCLQTPSPTQRGCVTGLAVRAGMSPDLATFWQNLTDGKDCITEFTPEQLRAMGVPEDEYSLTNYVSCKGVIEDFACFDFGYFRMSSQDAQELSPLHRCFMESSVHALEDGGEVHLRPAGRTAVVAGMGDHGYLAGSFTSAESLRIQLATSKDFLANRVAYALNFSGTLRAGFGRGGILVSTDSGVRCRRWLAVFSAWRQKPLPRVLARRGQGVGAVLLTQHDPAGLARSTLEGAAVNNDGNTKGVFQHPCRKAQTSLVVDALRKANCDPTYIAMVECHGTGTRLGDPIEVEALSTAFRTCGLKVLGRCAIGSVKSNIGHTGAASGIMGLAKACMSMAEKKIPKTLHCQHLNPNIDFSSSPFIVAQAARPLEGNPEELRAGVSSFGLGGTNAHVVIKRAAISPATKPRPLTRFKRSVFRHPNANQDMIQPGHGYPATSSHHPVLGNMLWLNGSKLHKCRLSRDDSRVSFVWDHAVHGAAVLPAAAYVELFLEIGQRQGLEHVCLQDVAFEHPLKLGESECSFLLRIADQKDGFMVQATAIDEAIVYARATVKDAAADSISLGHENGQQVDVSAIYMNASYGPSFQTVLNLEVGSRTAFARLGNPNGQAFRSDFHVDPAMLDGAVQVMLSKLQLSSRLDGEIWPQGIKSVFLHCTASQPLDTASVNAVWDGDDGLRASCKIFSGGEPILELQGLTFAKHKEVQSDGLVLQLLWEQKALLAAASGSSFGRDANALAFVRQNEPSSQLLAEMQKAMPETGITTVYPGQGEASIVPQDEKAYELQLEKLSSQQPMFVMYLWGLDCDVHPDARLAESCLGFIFLVKALVKQKRPVKRLLVVTAGAAKVTTPDHVTPSQSTFVGLCRAVQMECPELGLLHVDVSTKMFEQGDMSNMARALLDEAQGQGQSELGVSLREARYAWRPALMQLPSLVSHEKIGVFGGSYLITGGLGGLGQEIAAWLCEHGVSKLVLTGRSLKPLIQKMSNKQADISICMGDVSQKMHVKSIFQSHGQTLTGIVHAAGVLRDGRIVDVIQAHFDDVMKPKVLAAHLLHVESDRLQLKDFVLMSSTSATMGSFGQVLYAGANSYLDGLAGFRHDKGLCALSLNWGPWAEVGMAAELPPPAGVHQLKVQTACDILGQDLPRLDRDDLTAFLVECIQDLSVIDAVDMSLSFVELGLDSLGLAEIARKLSSKTHRSLSVAKLFEHLTIEKLVRYLFEDSADITGDGGPSWPQPSLTANLPDSECAVRGVAMEYPRGIEDMQALQDFLSAGGDGVHEVPAERWDVEAYFADEVSPGRMYTRHGAFLGRDPYTFDEAYFGLNPRVVKVMDPQQRLSLETAAQAKHNSRPVSDTHDTGVFMGVMTRDFADELCKYQAPHDMYAGTGNCFSVLAGRIADRMDFRGPSMAIATACSSSLVAVDLATLNMSKSRCTTALAGGVNLMLAPDVFINCCQAKMLSRFGRCLSFDKAADGYVRGEGCGILYLMRSGTEAGICTVPGSGVNHDGESNGLTVPNPAAQARVVQQSLLASDLQPAGVDIVEAHGTGTALGDPVEIQGLQKIFQGPPGKEGASIRQDGMFVCVQELRHCEQNSGTAKSTFGHIEAGAGALGLHRAILCMSADTVFSNIWLRHLNPKIEAGFDGRHVVLEQQTGSWLQIVGSASQLKRKAHVAGVSSFGFSGTNAHVNLVCAQKGHTWREVTGERLAFKRKDHPWAFGDKIQSVNLPDLDNGINNTVTLDPNMAFSLQWKAAEMRKPEGQNGQVLLVCNYEDRFRLGSSHGHQACWGCPSELSDDEGDVLALSPQTSEGFQQLATIVNGDTEIILLAPTGEGLVQDRRSDTALACCLKLLQALMDANRKPRVLVVTCGAELVPGVNHEVNLAHAPLLGFTRAAGVEYEGRLQLLDVLPADLNDVFAIAPNCVWPRQAWREKQLFQHVLVGLEGAQSSEQSSHKPSSVKSQVPRTLVGSTFVVTGGLGALGFEAVRWLAEAGVARIVLLARSEATAERREAIQHLQHRTQAEIKLCRCDVNRLSDLRATLHSLKTGLGKVDGVVHAAGKAAMKRLRELTIEDLQDALQNGGSLGAWNLHEALQGWNIQHFLMFSSSAMVLPMEGQASYAAGKAGMDQLAQLRMQRKLAATVIDFGLWEEVGVGRHGFGQRLTPGMGSLSNDTALRVLSFSLEKRHVQILAMPIDWHKLWPHLDESLRSLAFAFCPRKDKDKAKTEADAGNSHGSVLAAARAVLAEVLHLGQNVDDDAEFTSLGADSLSMAEFTNKLNELLGGSLPAALKIESVMSSGTISRLVKHITGVEASNSTDPVGYMQMQLRERSTIKILRQGNDEEMRKRPVIFAHSIMGNSFLYQALAGCLAGEHVVAIDDPNFRNPDDHFKSLEDMASHYTDLIMQNFEGPYQVAGLSFGGVLAFEVGQQLAQRGQAAAVVMLDSACPRPGHLKLPDAQTVPQEHVMGKLEPKINDLYWEELRNNERILNAYQPQHPKDGLRLVLLKARGLDGTSKTLAGLEDLQNGWGWMSPKLEMLSVPGSHFTMCEPGYARCTAAAMQFVLRSEKRLLLSDMDLWFHAVRHGDRFFYCRLLREQSLQTSQRWISADDDEGLTALHLAAQNDDVFLIKMLLGKGADPGKRSSAGELPHDTARVAESFQSFSFLNQVSSSEDLDHLLNDNKKQLEIFAPPLTGVELRGHTWLRTLRDLNESAADIVEPAADSTGSQAPPMAQQMRWLQSRRQGQTDSDAQA</sequence>
<dbReference type="GO" id="GO:0005886">
    <property type="term" value="C:plasma membrane"/>
    <property type="evidence" value="ECO:0007669"/>
    <property type="project" value="TreeGrafter"/>
</dbReference>
<evidence type="ECO:0000256" key="6">
    <source>
        <dbReference type="ARBA" id="ARBA00022737"/>
    </source>
</evidence>
<keyword evidence="3" id="KW-0597">Phosphoprotein</keyword>
<dbReference type="SMART" id="SM00248">
    <property type="entry name" value="ANK"/>
    <property type="match status" value="2"/>
</dbReference>
<keyword evidence="2" id="KW-0596">Phosphopantetheine</keyword>
<keyword evidence="10" id="KW-0175">Coiled coil</keyword>
<dbReference type="InterPro" id="IPR013968">
    <property type="entry name" value="PKS_KR"/>
</dbReference>
<dbReference type="SMART" id="SM00825">
    <property type="entry name" value="PKS_KS"/>
    <property type="match status" value="3"/>
</dbReference>
<dbReference type="Pfam" id="PF00975">
    <property type="entry name" value="Thioesterase"/>
    <property type="match status" value="1"/>
</dbReference>
<dbReference type="InterPro" id="IPR016035">
    <property type="entry name" value="Acyl_Trfase/lysoPLipase"/>
</dbReference>
<dbReference type="Gene3D" id="1.25.40.20">
    <property type="entry name" value="Ankyrin repeat-containing domain"/>
    <property type="match status" value="1"/>
</dbReference>
<feature type="domain" description="PKS/mFAS DH" evidence="14">
    <location>
        <begin position="3624"/>
        <end position="3887"/>
    </location>
</feature>
<dbReference type="SMART" id="SM00823">
    <property type="entry name" value="PKS_PP"/>
    <property type="match status" value="5"/>
</dbReference>
<dbReference type="PROSITE" id="PS00455">
    <property type="entry name" value="AMP_BINDING"/>
    <property type="match status" value="1"/>
</dbReference>
<feature type="active site" description="Proton acceptor; for dehydratase activity" evidence="9">
    <location>
        <position position="3656"/>
    </location>
</feature>
<feature type="coiled-coil region" evidence="10">
    <location>
        <begin position="2364"/>
        <end position="2391"/>
    </location>
</feature>
<dbReference type="InterPro" id="IPR049900">
    <property type="entry name" value="PKS_mFAS_DH"/>
</dbReference>
<dbReference type="Pfam" id="PF00023">
    <property type="entry name" value="Ank"/>
    <property type="match status" value="1"/>
</dbReference>
<dbReference type="GO" id="GO:0044550">
    <property type="term" value="P:secondary metabolite biosynthetic process"/>
    <property type="evidence" value="ECO:0007669"/>
    <property type="project" value="UniProtKB-ARBA"/>
</dbReference>
<protein>
    <submittedName>
        <fullName evidence="15">BacA protein</fullName>
    </submittedName>
</protein>
<dbReference type="PROSITE" id="PS00606">
    <property type="entry name" value="KS3_1"/>
    <property type="match status" value="2"/>
</dbReference>
<dbReference type="Gene3D" id="3.30.300.30">
    <property type="match status" value="3"/>
</dbReference>
<dbReference type="PANTHER" id="PTHR43775:SF37">
    <property type="entry name" value="SI:DKEY-61P9.11"/>
    <property type="match status" value="1"/>
</dbReference>
<dbReference type="EMBL" id="CAJNIZ010001580">
    <property type="protein sequence ID" value="CAE7194655.1"/>
    <property type="molecule type" value="Genomic_DNA"/>
</dbReference>
<dbReference type="InterPro" id="IPR000873">
    <property type="entry name" value="AMP-dep_synth/lig_dom"/>
</dbReference>
<evidence type="ECO:0000256" key="5">
    <source>
        <dbReference type="ARBA" id="ARBA00022679"/>
    </source>
</evidence>
<dbReference type="SUPFAM" id="SSF47336">
    <property type="entry name" value="ACP-like"/>
    <property type="match status" value="4"/>
</dbReference>
<comment type="pathway">
    <text evidence="1">Siderophore biosynthesis.</text>
</comment>
<feature type="region of interest" description="Disordered" evidence="11">
    <location>
        <begin position="656"/>
        <end position="686"/>
    </location>
</feature>
<feature type="region of interest" description="N-terminal hotdog fold" evidence="9">
    <location>
        <begin position="3624"/>
        <end position="3739"/>
    </location>
</feature>
<dbReference type="GO" id="GO:0031177">
    <property type="term" value="F:phosphopantetheine binding"/>
    <property type="evidence" value="ECO:0007669"/>
    <property type="project" value="InterPro"/>
</dbReference>
<dbReference type="InterPro" id="IPR042099">
    <property type="entry name" value="ANL_N_sf"/>
</dbReference>
<keyword evidence="16" id="KW-1185">Reference proteome</keyword>
<dbReference type="InterPro" id="IPR023213">
    <property type="entry name" value="CAT-like_dom_sf"/>
</dbReference>
<dbReference type="Gene3D" id="3.40.50.12780">
    <property type="entry name" value="N-terminal domain of ligase-like"/>
    <property type="match status" value="3"/>
</dbReference>
<dbReference type="CDD" id="cd19535">
    <property type="entry name" value="Cyc_NRPS"/>
    <property type="match status" value="1"/>
</dbReference>
<dbReference type="InterPro" id="IPR002110">
    <property type="entry name" value="Ankyrin_rpt"/>
</dbReference>
<dbReference type="Gene3D" id="3.30.559.30">
    <property type="entry name" value="Nonribosomal peptide synthetase, condensation domain"/>
    <property type="match status" value="2"/>
</dbReference>
<dbReference type="Pfam" id="PF08659">
    <property type="entry name" value="KR"/>
    <property type="match status" value="2"/>
</dbReference>
<dbReference type="PROSITE" id="PS50088">
    <property type="entry name" value="ANK_REPEAT"/>
    <property type="match status" value="1"/>
</dbReference>
<keyword evidence="6" id="KW-0677">Repeat</keyword>
<dbReference type="GO" id="GO:0005737">
    <property type="term" value="C:cytoplasm"/>
    <property type="evidence" value="ECO:0007669"/>
    <property type="project" value="TreeGrafter"/>
</dbReference>
<dbReference type="InterPro" id="IPR020841">
    <property type="entry name" value="PKS_Beta-ketoAc_synthase_dom"/>
</dbReference>
<dbReference type="InterPro" id="IPR049551">
    <property type="entry name" value="PKS_DH_C"/>
</dbReference>
<dbReference type="Pfam" id="PF00109">
    <property type="entry name" value="ketoacyl-synt"/>
    <property type="match status" value="3"/>
</dbReference>
<dbReference type="InterPro" id="IPR020845">
    <property type="entry name" value="AMP-binding_CS"/>
</dbReference>
<evidence type="ECO:0000256" key="1">
    <source>
        <dbReference type="ARBA" id="ARBA00004924"/>
    </source>
</evidence>
<feature type="domain" description="Carrier" evidence="12">
    <location>
        <begin position="3100"/>
        <end position="3173"/>
    </location>
</feature>
<evidence type="ECO:0000256" key="11">
    <source>
        <dbReference type="SAM" id="MobiDB-lite"/>
    </source>
</evidence>
<dbReference type="InterPro" id="IPR057737">
    <property type="entry name" value="Condensation_MtbB-like"/>
</dbReference>
<organism evidence="15 16">
    <name type="scientific">Symbiodinium pilosum</name>
    <name type="common">Dinoflagellate</name>
    <dbReference type="NCBI Taxonomy" id="2952"/>
    <lineage>
        <taxon>Eukaryota</taxon>
        <taxon>Sar</taxon>
        <taxon>Alveolata</taxon>
        <taxon>Dinophyceae</taxon>
        <taxon>Suessiales</taxon>
        <taxon>Symbiodiniaceae</taxon>
        <taxon>Symbiodinium</taxon>
    </lineage>
</organism>
<dbReference type="InterPro" id="IPR018201">
    <property type="entry name" value="Ketoacyl_synth_AS"/>
</dbReference>
<dbReference type="Pfam" id="PF00668">
    <property type="entry name" value="Condensation"/>
    <property type="match status" value="2"/>
</dbReference>
<dbReference type="Pfam" id="PF14765">
    <property type="entry name" value="PS-DH"/>
    <property type="match status" value="1"/>
</dbReference>
<dbReference type="OrthoDB" id="416786at2759"/>
<dbReference type="SUPFAM" id="SSF52777">
    <property type="entry name" value="CoA-dependent acyltransferases"/>
    <property type="match status" value="4"/>
</dbReference>
<dbReference type="Proteomes" id="UP000649617">
    <property type="component" value="Unassembled WGS sequence"/>
</dbReference>
<feature type="domain" description="Carrier" evidence="12">
    <location>
        <begin position="5403"/>
        <end position="5483"/>
    </location>
</feature>
<dbReference type="InterPro" id="IPR045851">
    <property type="entry name" value="AMP-bd_C_sf"/>
</dbReference>
<dbReference type="InterPro" id="IPR014031">
    <property type="entry name" value="Ketoacyl_synth_C"/>
</dbReference>
<dbReference type="Pfam" id="PF21089">
    <property type="entry name" value="PKS_DH_N"/>
    <property type="match status" value="1"/>
</dbReference>
<feature type="domain" description="Carrier" evidence="12">
    <location>
        <begin position="2107"/>
        <end position="2181"/>
    </location>
</feature>
<dbReference type="InterPro" id="IPR036770">
    <property type="entry name" value="Ankyrin_rpt-contain_sf"/>
</dbReference>
<dbReference type="PROSITE" id="PS52004">
    <property type="entry name" value="KS3_2"/>
    <property type="match status" value="3"/>
</dbReference>
<feature type="domain" description="Ketosynthase family 3 (KS3)" evidence="13">
    <location>
        <begin position="1"/>
        <end position="353"/>
    </location>
</feature>
<dbReference type="Pfam" id="PF00550">
    <property type="entry name" value="PP-binding"/>
    <property type="match status" value="4"/>
</dbReference>
<dbReference type="Pfam" id="PF13193">
    <property type="entry name" value="AMP-binding_C"/>
    <property type="match status" value="1"/>
</dbReference>
<comment type="caution">
    <text evidence="15">The sequence shown here is derived from an EMBL/GenBank/DDBJ whole genome shotgun (WGS) entry which is preliminary data.</text>
</comment>
<dbReference type="InterPro" id="IPR001031">
    <property type="entry name" value="Thioesterase"/>
</dbReference>
<dbReference type="InterPro" id="IPR057326">
    <property type="entry name" value="KR_dom"/>
</dbReference>
<dbReference type="Pfam" id="PF02801">
    <property type="entry name" value="Ketoacyl-synt_C"/>
    <property type="match status" value="3"/>
</dbReference>
<evidence type="ECO:0000256" key="3">
    <source>
        <dbReference type="ARBA" id="ARBA00022553"/>
    </source>
</evidence>